<keyword evidence="7 10" id="KW-0378">Hydrolase</keyword>
<dbReference type="GO" id="GO:0006508">
    <property type="term" value="P:proteolysis"/>
    <property type="evidence" value="ECO:0007669"/>
    <property type="project" value="UniProtKB-KW"/>
</dbReference>
<dbReference type="Proteomes" id="UP000095287">
    <property type="component" value="Unplaced"/>
</dbReference>
<dbReference type="PROSITE" id="PS00131">
    <property type="entry name" value="CARBOXYPEPT_SER_SER"/>
    <property type="match status" value="1"/>
</dbReference>
<sequence length="433" mass="49533">MRPLVSLLCLFLLLSPSFSLSYKEKWGYVPVRLKTNLFWWHYFTDDLDRPLVLWLQGGPGASGSGFGNFNEIGPVNARNESREHTWLEKADLLFIDNPVGTGFSYTTDPDGYTKNIDEICQDLLAFFKYWGPRHVSATRKPFYIFSESYGGKMAAAFGDLLYTKVKNGEVKMNFKGVALGDSWISPADYVNSWGEYLYAFSFFGDKELKQYNDQALKCQKLVDQKKWTAATACWGDAESTVESLTKDVSFYNVMDASGMRSKSRVQSTRRRNTIYFYGNYRISPQNSEKSESLEEFMNNEVRQKLGIIPKSVTWQESSAEVFENQKGDFMRPVTQNVDSLLSHNDFKVVVYSGQLDLICDVIGTEKWMSKLSWPYLKQFSEAPRETFDADSKFAGYSKKYKNLEFYSVFNAGHMVPQDNPAGALKMLDMILVD</sequence>
<dbReference type="PANTHER" id="PTHR11802">
    <property type="entry name" value="SERINE PROTEASE FAMILY S10 SERINE CARBOXYPEPTIDASE"/>
    <property type="match status" value="1"/>
</dbReference>
<comment type="subcellular location">
    <subcellularLocation>
        <location evidence="1">Secreted</location>
    </subcellularLocation>
</comment>
<keyword evidence="6 10" id="KW-0732">Signal</keyword>
<dbReference type="EC" id="3.4.16.-" evidence="10"/>
<dbReference type="InterPro" id="IPR029058">
    <property type="entry name" value="AB_hydrolase_fold"/>
</dbReference>
<dbReference type="InterPro" id="IPR018202">
    <property type="entry name" value="Ser_caboxypep_ser_AS"/>
</dbReference>
<dbReference type="InterPro" id="IPR001563">
    <property type="entry name" value="Peptidase_S10"/>
</dbReference>
<evidence type="ECO:0000256" key="9">
    <source>
        <dbReference type="ARBA" id="ARBA00055847"/>
    </source>
</evidence>
<keyword evidence="4 10" id="KW-0121">Carboxypeptidase</keyword>
<dbReference type="PANTHER" id="PTHR11802:SF3">
    <property type="entry name" value="RETINOID-INDUCIBLE SERINE CARBOXYPEPTIDASE"/>
    <property type="match status" value="1"/>
</dbReference>
<dbReference type="WBParaSite" id="L893_g3339.t1">
    <property type="protein sequence ID" value="L893_g3339.t1"/>
    <property type="gene ID" value="L893_g3339"/>
</dbReference>
<dbReference type="GO" id="GO:0004185">
    <property type="term" value="F:serine-type carboxypeptidase activity"/>
    <property type="evidence" value="ECO:0007669"/>
    <property type="project" value="UniProtKB-UniRule"/>
</dbReference>
<dbReference type="FunFam" id="3.40.50.1820:FF:000075">
    <property type="entry name" value="Carboxypeptidase"/>
    <property type="match status" value="1"/>
</dbReference>
<evidence type="ECO:0000256" key="6">
    <source>
        <dbReference type="ARBA" id="ARBA00022729"/>
    </source>
</evidence>
<evidence type="ECO:0000256" key="3">
    <source>
        <dbReference type="ARBA" id="ARBA00022525"/>
    </source>
</evidence>
<comment type="similarity">
    <text evidence="2 10">Belongs to the peptidase S10 family.</text>
</comment>
<evidence type="ECO:0000256" key="7">
    <source>
        <dbReference type="ARBA" id="ARBA00022801"/>
    </source>
</evidence>
<dbReference type="AlphaFoldDB" id="A0A1I8A6L3"/>
<feature type="signal peptide" evidence="10">
    <location>
        <begin position="1"/>
        <end position="19"/>
    </location>
</feature>
<dbReference type="SUPFAM" id="SSF53474">
    <property type="entry name" value="alpha/beta-Hydrolases"/>
    <property type="match status" value="1"/>
</dbReference>
<dbReference type="GO" id="GO:0005576">
    <property type="term" value="C:extracellular region"/>
    <property type="evidence" value="ECO:0007669"/>
    <property type="project" value="UniProtKB-SubCell"/>
</dbReference>
<evidence type="ECO:0000256" key="5">
    <source>
        <dbReference type="ARBA" id="ARBA00022670"/>
    </source>
</evidence>
<keyword evidence="5 10" id="KW-0645">Protease</keyword>
<proteinExistence type="inferred from homology"/>
<dbReference type="Gene3D" id="3.40.50.1820">
    <property type="entry name" value="alpha/beta hydrolase"/>
    <property type="match status" value="1"/>
</dbReference>
<evidence type="ECO:0000256" key="2">
    <source>
        <dbReference type="ARBA" id="ARBA00009431"/>
    </source>
</evidence>
<comment type="function">
    <text evidence="9">May be involved in vascular wall and kidney homeostasis.</text>
</comment>
<dbReference type="Pfam" id="PF00450">
    <property type="entry name" value="Peptidase_S10"/>
    <property type="match status" value="1"/>
</dbReference>
<evidence type="ECO:0000256" key="4">
    <source>
        <dbReference type="ARBA" id="ARBA00022645"/>
    </source>
</evidence>
<evidence type="ECO:0000256" key="1">
    <source>
        <dbReference type="ARBA" id="ARBA00004613"/>
    </source>
</evidence>
<accession>A0A1I8A6L3</accession>
<keyword evidence="3" id="KW-0964">Secreted</keyword>
<evidence type="ECO:0000256" key="10">
    <source>
        <dbReference type="RuleBase" id="RU361156"/>
    </source>
</evidence>
<reference evidence="12" key="1">
    <citation type="submission" date="2016-11" db="UniProtKB">
        <authorList>
            <consortium name="WormBaseParasite"/>
        </authorList>
    </citation>
    <scope>IDENTIFICATION</scope>
</reference>
<protein>
    <recommendedName>
        <fullName evidence="10">Carboxypeptidase</fullName>
        <ecNumber evidence="10">3.4.16.-</ecNumber>
    </recommendedName>
</protein>
<feature type="chain" id="PRO_5009030009" description="Carboxypeptidase" evidence="10">
    <location>
        <begin position="20"/>
        <end position="433"/>
    </location>
</feature>
<keyword evidence="11" id="KW-1185">Reference proteome</keyword>
<evidence type="ECO:0000256" key="8">
    <source>
        <dbReference type="ARBA" id="ARBA00023180"/>
    </source>
</evidence>
<organism evidence="11 12">
    <name type="scientific">Steinernema glaseri</name>
    <dbReference type="NCBI Taxonomy" id="37863"/>
    <lineage>
        <taxon>Eukaryota</taxon>
        <taxon>Metazoa</taxon>
        <taxon>Ecdysozoa</taxon>
        <taxon>Nematoda</taxon>
        <taxon>Chromadorea</taxon>
        <taxon>Rhabditida</taxon>
        <taxon>Tylenchina</taxon>
        <taxon>Panagrolaimomorpha</taxon>
        <taxon>Strongyloidoidea</taxon>
        <taxon>Steinernematidae</taxon>
        <taxon>Steinernema</taxon>
    </lineage>
</organism>
<dbReference type="PRINTS" id="PR00724">
    <property type="entry name" value="CRBOXYPTASEC"/>
</dbReference>
<evidence type="ECO:0000313" key="12">
    <source>
        <dbReference type="WBParaSite" id="L893_g3339.t1"/>
    </source>
</evidence>
<keyword evidence="8" id="KW-0325">Glycoprotein</keyword>
<name>A0A1I8A6L3_9BILA</name>
<evidence type="ECO:0000313" key="11">
    <source>
        <dbReference type="Proteomes" id="UP000095287"/>
    </source>
</evidence>